<keyword evidence="5" id="KW-1185">Reference proteome</keyword>
<dbReference type="SUPFAM" id="SSF52540">
    <property type="entry name" value="P-loop containing nucleoside triphosphate hydrolases"/>
    <property type="match status" value="1"/>
</dbReference>
<evidence type="ECO:0000256" key="2">
    <source>
        <dbReference type="ARBA" id="ARBA00022679"/>
    </source>
</evidence>
<organism evidence="4 5">
    <name type="scientific">Haemaphysalis longicornis</name>
    <name type="common">Bush tick</name>
    <dbReference type="NCBI Taxonomy" id="44386"/>
    <lineage>
        <taxon>Eukaryota</taxon>
        <taxon>Metazoa</taxon>
        <taxon>Ecdysozoa</taxon>
        <taxon>Arthropoda</taxon>
        <taxon>Chelicerata</taxon>
        <taxon>Arachnida</taxon>
        <taxon>Acari</taxon>
        <taxon>Parasitiformes</taxon>
        <taxon>Ixodida</taxon>
        <taxon>Ixodoidea</taxon>
        <taxon>Ixodidae</taxon>
        <taxon>Haemaphysalinae</taxon>
        <taxon>Haemaphysalis</taxon>
    </lineage>
</organism>
<name>A0A9J6GQ27_HAELO</name>
<evidence type="ECO:0000313" key="4">
    <source>
        <dbReference type="EMBL" id="KAH9377741.1"/>
    </source>
</evidence>
<dbReference type="OMA" id="ETAMIEF"/>
<dbReference type="InterPro" id="IPR027417">
    <property type="entry name" value="P-loop_NTPase"/>
</dbReference>
<evidence type="ECO:0000256" key="1">
    <source>
        <dbReference type="ARBA" id="ARBA00005771"/>
    </source>
</evidence>
<evidence type="ECO:0000259" key="3">
    <source>
        <dbReference type="Pfam" id="PF00685"/>
    </source>
</evidence>
<dbReference type="EMBL" id="JABSTR010000008">
    <property type="protein sequence ID" value="KAH9377741.1"/>
    <property type="molecule type" value="Genomic_DNA"/>
</dbReference>
<protein>
    <recommendedName>
        <fullName evidence="3">Sulfotransferase domain-containing protein</fullName>
    </recommendedName>
</protein>
<dbReference type="Gene3D" id="3.40.50.300">
    <property type="entry name" value="P-loop containing nucleotide triphosphate hydrolases"/>
    <property type="match status" value="1"/>
</dbReference>
<dbReference type="InterPro" id="IPR000863">
    <property type="entry name" value="Sulfotransferase_dom"/>
</dbReference>
<evidence type="ECO:0000313" key="5">
    <source>
        <dbReference type="Proteomes" id="UP000821853"/>
    </source>
</evidence>
<accession>A0A9J6GQ27</accession>
<proteinExistence type="inferred from homology"/>
<gene>
    <name evidence="4" type="ORF">HPB48_004865</name>
</gene>
<dbReference type="PANTHER" id="PTHR11783">
    <property type="entry name" value="SULFOTRANSFERASE SULT"/>
    <property type="match status" value="1"/>
</dbReference>
<dbReference type="VEuPathDB" id="VectorBase:HLOH_061501"/>
<dbReference type="Pfam" id="PF00685">
    <property type="entry name" value="Sulfotransfer_1"/>
    <property type="match status" value="1"/>
</dbReference>
<dbReference type="OrthoDB" id="6507163at2759"/>
<comment type="similarity">
    <text evidence="1">Belongs to the sulfotransferase 1 family.</text>
</comment>
<dbReference type="Proteomes" id="UP000821853">
    <property type="component" value="Unassembled WGS sequence"/>
</dbReference>
<keyword evidence="2" id="KW-0808">Transferase</keyword>
<sequence length="144" mass="16622">MSLPRPKPDYQVIDGVRRCVFITPESLQEALDFAGKKGDLIQAAYPKCGTHWVQYIIQLIIRRGEPLQSYEEFLNNAAFVEYLPGPSKYKASNPVRTFIMHLPLRRESMNPEAKYVYVARNPWDCCVSLYHHVRDTSAPRSFMA</sequence>
<feature type="domain" description="Sulfotransferase" evidence="3">
    <location>
        <begin position="39"/>
        <end position="137"/>
    </location>
</feature>
<dbReference type="AlphaFoldDB" id="A0A9J6GQ27"/>
<dbReference type="GO" id="GO:0008146">
    <property type="term" value="F:sulfotransferase activity"/>
    <property type="evidence" value="ECO:0007669"/>
    <property type="project" value="InterPro"/>
</dbReference>
<reference evidence="4 5" key="1">
    <citation type="journal article" date="2020" name="Cell">
        <title>Large-Scale Comparative Analyses of Tick Genomes Elucidate Their Genetic Diversity and Vector Capacities.</title>
        <authorList>
            <consortium name="Tick Genome and Microbiome Consortium (TIGMIC)"/>
            <person name="Jia N."/>
            <person name="Wang J."/>
            <person name="Shi W."/>
            <person name="Du L."/>
            <person name="Sun Y."/>
            <person name="Zhan W."/>
            <person name="Jiang J.F."/>
            <person name="Wang Q."/>
            <person name="Zhang B."/>
            <person name="Ji P."/>
            <person name="Bell-Sakyi L."/>
            <person name="Cui X.M."/>
            <person name="Yuan T.T."/>
            <person name="Jiang B.G."/>
            <person name="Yang W.F."/>
            <person name="Lam T.T."/>
            <person name="Chang Q.C."/>
            <person name="Ding S.J."/>
            <person name="Wang X.J."/>
            <person name="Zhu J.G."/>
            <person name="Ruan X.D."/>
            <person name="Zhao L."/>
            <person name="Wei J.T."/>
            <person name="Ye R.Z."/>
            <person name="Que T.C."/>
            <person name="Du C.H."/>
            <person name="Zhou Y.H."/>
            <person name="Cheng J.X."/>
            <person name="Dai P.F."/>
            <person name="Guo W.B."/>
            <person name="Han X.H."/>
            <person name="Huang E.J."/>
            <person name="Li L.F."/>
            <person name="Wei W."/>
            <person name="Gao Y.C."/>
            <person name="Liu J.Z."/>
            <person name="Shao H.Z."/>
            <person name="Wang X."/>
            <person name="Wang C.C."/>
            <person name="Yang T.C."/>
            <person name="Huo Q.B."/>
            <person name="Li W."/>
            <person name="Chen H.Y."/>
            <person name="Chen S.E."/>
            <person name="Zhou L.G."/>
            <person name="Ni X.B."/>
            <person name="Tian J.H."/>
            <person name="Sheng Y."/>
            <person name="Liu T."/>
            <person name="Pan Y.S."/>
            <person name="Xia L.Y."/>
            <person name="Li J."/>
            <person name="Zhao F."/>
            <person name="Cao W.C."/>
        </authorList>
    </citation>
    <scope>NUCLEOTIDE SEQUENCE [LARGE SCALE GENOMIC DNA]</scope>
    <source>
        <strain evidence="4">HaeL-2018</strain>
    </source>
</reference>
<comment type="caution">
    <text evidence="4">The sequence shown here is derived from an EMBL/GenBank/DDBJ whole genome shotgun (WGS) entry which is preliminary data.</text>
</comment>